<evidence type="ECO:0000313" key="9">
    <source>
        <dbReference type="Proteomes" id="UP000316726"/>
    </source>
</evidence>
<dbReference type="OrthoDB" id="30881at2759"/>
<accession>A0A5B8MJP4</accession>
<evidence type="ECO:0000256" key="7">
    <source>
        <dbReference type="SAM" id="Phobius"/>
    </source>
</evidence>
<evidence type="ECO:0000256" key="4">
    <source>
        <dbReference type="ARBA" id="ARBA00022989"/>
    </source>
</evidence>
<keyword evidence="4 7" id="KW-1133">Transmembrane helix</keyword>
<evidence type="ECO:0000256" key="6">
    <source>
        <dbReference type="SAM" id="MobiDB-lite"/>
    </source>
</evidence>
<comment type="subcellular location">
    <subcellularLocation>
        <location evidence="1">Membrane</location>
        <topology evidence="1">Multi-pass membrane protein</topology>
    </subcellularLocation>
</comment>
<keyword evidence="3 7" id="KW-0812">Transmembrane</keyword>
<gene>
    <name evidence="8" type="ORF">A3770_04p31650</name>
</gene>
<dbReference type="InterPro" id="IPR002794">
    <property type="entry name" value="DUF92_TMEM19"/>
</dbReference>
<feature type="transmembrane region" description="Helical" evidence="7">
    <location>
        <begin position="293"/>
        <end position="312"/>
    </location>
</feature>
<evidence type="ECO:0000256" key="1">
    <source>
        <dbReference type="ARBA" id="ARBA00004141"/>
    </source>
</evidence>
<dbReference type="PANTHER" id="PTHR13353:SF5">
    <property type="entry name" value="TRANSMEMBRANE PROTEIN 19"/>
    <property type="match status" value="1"/>
</dbReference>
<dbReference type="Proteomes" id="UP000316726">
    <property type="component" value="Chromosome 4"/>
</dbReference>
<dbReference type="Pfam" id="PF01940">
    <property type="entry name" value="DUF92"/>
    <property type="match status" value="1"/>
</dbReference>
<evidence type="ECO:0000256" key="3">
    <source>
        <dbReference type="ARBA" id="ARBA00022692"/>
    </source>
</evidence>
<dbReference type="AlphaFoldDB" id="A0A5B8MJP4"/>
<feature type="transmembrane region" description="Helical" evidence="7">
    <location>
        <begin position="228"/>
        <end position="248"/>
    </location>
</feature>
<reference evidence="8 9" key="1">
    <citation type="submission" date="2018-07" db="EMBL/GenBank/DDBJ databases">
        <title>The complete nuclear genome of the prasinophyte Chloropicon primus (CCMP1205).</title>
        <authorList>
            <person name="Pombert J.-F."/>
            <person name="Otis C."/>
            <person name="Turmel M."/>
            <person name="Lemieux C."/>
        </authorList>
    </citation>
    <scope>NUCLEOTIDE SEQUENCE [LARGE SCALE GENOMIC DNA]</scope>
    <source>
        <strain evidence="8 9">CCMP1205</strain>
    </source>
</reference>
<feature type="transmembrane region" description="Helical" evidence="7">
    <location>
        <begin position="255"/>
        <end position="273"/>
    </location>
</feature>
<proteinExistence type="inferred from homology"/>
<feature type="transmembrane region" description="Helical" evidence="7">
    <location>
        <begin position="156"/>
        <end position="176"/>
    </location>
</feature>
<sequence>MVASPVAQASAGRAAGLESRGCRRKAPGRTRRTSRLTPRRRESRQRRKHVTPQLEELDRRRPSSATCGALPPLGQVLLTNSSVFLFGYPALRSGLSNLAIAHSWMLGTLVLAGFQAGGYVLVCAYFVFGTLVTKVGKKVKVEEGTFERNEGKRTPASVWGSGFAAAVCAVLALAFAGDEAVCRLLRVGFVASLATKLSDTVASEIGKACGRTTILITSLKPVPRGTDGAVSLEGTLAGLLASAAYAGLSWKLGQVNPLGACVCVIAAFLATGLESWIGATLQQESSILTNDVVNGLMISAGSLIAMATMKALT</sequence>
<keyword evidence="5 7" id="KW-0472">Membrane</keyword>
<evidence type="ECO:0000256" key="2">
    <source>
        <dbReference type="ARBA" id="ARBA00009012"/>
    </source>
</evidence>
<keyword evidence="9" id="KW-1185">Reference proteome</keyword>
<feature type="transmembrane region" description="Helical" evidence="7">
    <location>
        <begin position="69"/>
        <end position="91"/>
    </location>
</feature>
<evidence type="ECO:0000313" key="8">
    <source>
        <dbReference type="EMBL" id="QDZ20647.1"/>
    </source>
</evidence>
<feature type="compositionally biased region" description="Basic residues" evidence="6">
    <location>
        <begin position="22"/>
        <end position="50"/>
    </location>
</feature>
<dbReference type="PANTHER" id="PTHR13353">
    <property type="entry name" value="TRANSMEMBRANE PROTEIN 19"/>
    <property type="match status" value="1"/>
</dbReference>
<feature type="region of interest" description="Disordered" evidence="6">
    <location>
        <begin position="1"/>
        <end position="63"/>
    </location>
</feature>
<evidence type="ECO:0000256" key="5">
    <source>
        <dbReference type="ARBA" id="ARBA00023136"/>
    </source>
</evidence>
<protein>
    <submittedName>
        <fullName evidence="8">DUF92 domain-containing protein</fullName>
    </submittedName>
</protein>
<dbReference type="EMBL" id="CP031037">
    <property type="protein sequence ID" value="QDZ20647.1"/>
    <property type="molecule type" value="Genomic_DNA"/>
</dbReference>
<name>A0A5B8MJP4_9CHLO</name>
<comment type="similarity">
    <text evidence="2">Belongs to the TMEM19 family.</text>
</comment>
<organism evidence="8 9">
    <name type="scientific">Chloropicon primus</name>
    <dbReference type="NCBI Taxonomy" id="1764295"/>
    <lineage>
        <taxon>Eukaryota</taxon>
        <taxon>Viridiplantae</taxon>
        <taxon>Chlorophyta</taxon>
        <taxon>Chloropicophyceae</taxon>
        <taxon>Chloropicales</taxon>
        <taxon>Chloropicaceae</taxon>
        <taxon>Chloropicon</taxon>
    </lineage>
</organism>
<feature type="transmembrane region" description="Helical" evidence="7">
    <location>
        <begin position="103"/>
        <end position="128"/>
    </location>
</feature>
<dbReference type="GO" id="GO:0009706">
    <property type="term" value="C:chloroplast inner membrane"/>
    <property type="evidence" value="ECO:0007669"/>
    <property type="project" value="TreeGrafter"/>
</dbReference>
<dbReference type="STRING" id="1764295.A0A5B8MJP4"/>